<dbReference type="Pfam" id="PF10469">
    <property type="entry name" value="AKAP7_NLS"/>
    <property type="match status" value="1"/>
</dbReference>
<dbReference type="AlphaFoldDB" id="A0A9P6T9P3"/>
<evidence type="ECO:0000313" key="3">
    <source>
        <dbReference type="Proteomes" id="UP000886653"/>
    </source>
</evidence>
<reference evidence="2" key="1">
    <citation type="submission" date="2013-11" db="EMBL/GenBank/DDBJ databases">
        <title>Genome sequence of the fusiform rust pathogen reveals effectors for host alternation and coevolution with pine.</title>
        <authorList>
            <consortium name="DOE Joint Genome Institute"/>
            <person name="Smith K."/>
            <person name="Pendleton A."/>
            <person name="Kubisiak T."/>
            <person name="Anderson C."/>
            <person name="Salamov A."/>
            <person name="Aerts A."/>
            <person name="Riley R."/>
            <person name="Clum A."/>
            <person name="Lindquist E."/>
            <person name="Ence D."/>
            <person name="Campbell M."/>
            <person name="Kronenberg Z."/>
            <person name="Feau N."/>
            <person name="Dhillon B."/>
            <person name="Hamelin R."/>
            <person name="Burleigh J."/>
            <person name="Smith J."/>
            <person name="Yandell M."/>
            <person name="Nelson C."/>
            <person name="Grigoriev I."/>
            <person name="Davis J."/>
        </authorList>
    </citation>
    <scope>NUCLEOTIDE SEQUENCE</scope>
    <source>
        <strain evidence="2">G11</strain>
    </source>
</reference>
<dbReference type="Gene3D" id="3.90.1140.10">
    <property type="entry name" value="Cyclic phosphodiesterase"/>
    <property type="match status" value="1"/>
</dbReference>
<organism evidence="2 3">
    <name type="scientific">Cronartium quercuum f. sp. fusiforme G11</name>
    <dbReference type="NCBI Taxonomy" id="708437"/>
    <lineage>
        <taxon>Eukaryota</taxon>
        <taxon>Fungi</taxon>
        <taxon>Dikarya</taxon>
        <taxon>Basidiomycota</taxon>
        <taxon>Pucciniomycotina</taxon>
        <taxon>Pucciniomycetes</taxon>
        <taxon>Pucciniales</taxon>
        <taxon>Coleosporiaceae</taxon>
        <taxon>Cronartium</taxon>
    </lineage>
</organism>
<dbReference type="GO" id="GO:0034237">
    <property type="term" value="F:protein kinase A regulatory subunit binding"/>
    <property type="evidence" value="ECO:0007669"/>
    <property type="project" value="TreeGrafter"/>
</dbReference>
<dbReference type="GO" id="GO:0010738">
    <property type="term" value="P:regulation of protein kinase A signaling"/>
    <property type="evidence" value="ECO:0007669"/>
    <property type="project" value="TreeGrafter"/>
</dbReference>
<evidence type="ECO:0000259" key="1">
    <source>
        <dbReference type="Pfam" id="PF10469"/>
    </source>
</evidence>
<dbReference type="Proteomes" id="UP000886653">
    <property type="component" value="Unassembled WGS sequence"/>
</dbReference>
<comment type="caution">
    <text evidence="2">The sequence shown here is derived from an EMBL/GenBank/DDBJ whole genome shotgun (WGS) entry which is preliminary data.</text>
</comment>
<gene>
    <name evidence="2" type="ORF">CROQUDRAFT_660774</name>
</gene>
<dbReference type="PANTHER" id="PTHR15934:SF2">
    <property type="entry name" value="A-KINASE ANCHOR PROTEIN 7-LIKE PHOSPHOESTERASE DOMAIN-CONTAINING PROTEIN"/>
    <property type="match status" value="1"/>
</dbReference>
<dbReference type="InterPro" id="IPR009097">
    <property type="entry name" value="Cyclic_Pdiesterase"/>
</dbReference>
<protein>
    <recommendedName>
        <fullName evidence="1">A-kinase anchor protein 7-like phosphoesterase domain-containing protein</fullName>
    </recommendedName>
</protein>
<sequence length="215" mass="23696">MVRSAGTIARTAPNYFISIPLSNHVELGQRTLALTNRLERFPGLEIIPTSRLHLTLGVCALYGKRQIDYALSILESCKQDLVQLLRDRPLRVQFNQIGTFPPTASQARVIYAAPHDIEQTPGLVIEVSELVRSRFSEAGLLRDGRPLQLHCTLAKILRQPPGGRSSIDARVLFDPVCRSAHALGSYQLDRIDLCKMGSTNTEGGGYYSEGGLDLV</sequence>
<dbReference type="InterPro" id="IPR052641">
    <property type="entry name" value="AKAP7_isoform_gamma"/>
</dbReference>
<dbReference type="OrthoDB" id="277832at2759"/>
<dbReference type="GO" id="GO:0005829">
    <property type="term" value="C:cytosol"/>
    <property type="evidence" value="ECO:0007669"/>
    <property type="project" value="TreeGrafter"/>
</dbReference>
<name>A0A9P6T9P3_9BASI</name>
<dbReference type="InterPro" id="IPR019510">
    <property type="entry name" value="AKAP7-like_phosphoesterase"/>
</dbReference>
<keyword evidence="3" id="KW-1185">Reference proteome</keyword>
<dbReference type="SUPFAM" id="SSF55144">
    <property type="entry name" value="LigT-like"/>
    <property type="match status" value="1"/>
</dbReference>
<dbReference type="EMBL" id="MU167310">
    <property type="protein sequence ID" value="KAG0143799.1"/>
    <property type="molecule type" value="Genomic_DNA"/>
</dbReference>
<proteinExistence type="predicted"/>
<accession>A0A9P6T9P3</accession>
<feature type="domain" description="A-kinase anchor protein 7-like phosphoesterase" evidence="1">
    <location>
        <begin position="13"/>
        <end position="208"/>
    </location>
</feature>
<evidence type="ECO:0000313" key="2">
    <source>
        <dbReference type="EMBL" id="KAG0143799.1"/>
    </source>
</evidence>
<dbReference type="PANTHER" id="PTHR15934">
    <property type="entry name" value="RNA 2',3'-CYCLIC PHOSPHODIESTERASE"/>
    <property type="match status" value="1"/>
</dbReference>